<accession>A0ABP7LR86</accession>
<dbReference type="EMBL" id="BAAAZT010000065">
    <property type="protein sequence ID" value="GAA3904647.1"/>
    <property type="molecule type" value="Genomic_DNA"/>
</dbReference>
<evidence type="ECO:0000313" key="1">
    <source>
        <dbReference type="EMBL" id="GAA3904647.1"/>
    </source>
</evidence>
<comment type="caution">
    <text evidence="1">The sequence shown here is derived from an EMBL/GenBank/DDBJ whole genome shotgun (WGS) entry which is preliminary data.</text>
</comment>
<keyword evidence="2" id="KW-1185">Reference proteome</keyword>
<dbReference type="RefSeq" id="WP_344703644.1">
    <property type="nucleotide sequence ID" value="NZ_BAAAZT010000065.1"/>
</dbReference>
<organism evidence="1 2">
    <name type="scientific">Halomonas cibimaris</name>
    <dbReference type="NCBI Taxonomy" id="657012"/>
    <lineage>
        <taxon>Bacteria</taxon>
        <taxon>Pseudomonadati</taxon>
        <taxon>Pseudomonadota</taxon>
        <taxon>Gammaproteobacteria</taxon>
        <taxon>Oceanospirillales</taxon>
        <taxon>Halomonadaceae</taxon>
        <taxon>Halomonas</taxon>
    </lineage>
</organism>
<evidence type="ECO:0008006" key="3">
    <source>
        <dbReference type="Google" id="ProtNLM"/>
    </source>
</evidence>
<gene>
    <name evidence="1" type="ORF">GCM10022228_13570</name>
</gene>
<evidence type="ECO:0000313" key="2">
    <source>
        <dbReference type="Proteomes" id="UP001500133"/>
    </source>
</evidence>
<reference evidence="2" key="1">
    <citation type="journal article" date="2019" name="Int. J. Syst. Evol. Microbiol.">
        <title>The Global Catalogue of Microorganisms (GCM) 10K type strain sequencing project: providing services to taxonomists for standard genome sequencing and annotation.</title>
        <authorList>
            <consortium name="The Broad Institute Genomics Platform"/>
            <consortium name="The Broad Institute Genome Sequencing Center for Infectious Disease"/>
            <person name="Wu L."/>
            <person name="Ma J."/>
        </authorList>
    </citation>
    <scope>NUCLEOTIDE SEQUENCE [LARGE SCALE GENOMIC DNA]</scope>
    <source>
        <strain evidence="2">JCM 16914</strain>
    </source>
</reference>
<dbReference type="Proteomes" id="UP001500133">
    <property type="component" value="Unassembled WGS sequence"/>
</dbReference>
<name>A0ABP7LR86_9GAMM</name>
<proteinExistence type="predicted"/>
<sequence>MNLVQYLSKGAETRVRVRIDAGFTGNPTLVAMEERDIKYLGRLRSNKALQTWRHRISSGRPTTPDQPPE</sequence>
<protein>
    <recommendedName>
        <fullName evidence="3">Transposase DDE domain-containing protein</fullName>
    </recommendedName>
</protein>